<evidence type="ECO:0000313" key="2">
    <source>
        <dbReference type="Proteomes" id="UP000433089"/>
    </source>
</evidence>
<accession>A0A653YD21</accession>
<dbReference type="Proteomes" id="UP000433089">
    <property type="component" value="Unassembled WGS sequence"/>
</dbReference>
<evidence type="ECO:0000313" key="1">
    <source>
        <dbReference type="EMBL" id="VXC40183.1"/>
    </source>
</evidence>
<reference evidence="1 2" key="1">
    <citation type="submission" date="2019-10" db="EMBL/GenBank/DDBJ databases">
        <authorList>
            <person name="Karimi E."/>
        </authorList>
    </citation>
    <scope>NUCLEOTIDE SEQUENCE [LARGE SCALE GENOMIC DNA]</scope>
    <source>
        <strain evidence="1">Bacillus sp. 348</strain>
    </source>
</reference>
<organism evidence="1 2">
    <name type="scientific">Bacillus altitudinis</name>
    <dbReference type="NCBI Taxonomy" id="293387"/>
    <lineage>
        <taxon>Bacteria</taxon>
        <taxon>Bacillati</taxon>
        <taxon>Bacillota</taxon>
        <taxon>Bacilli</taxon>
        <taxon>Bacillales</taxon>
        <taxon>Bacillaceae</taxon>
        <taxon>Bacillus</taxon>
    </lineage>
</organism>
<dbReference type="RefSeq" id="WP_100325663.1">
    <property type="nucleotide sequence ID" value="NZ_BPWB01000001.1"/>
</dbReference>
<protein>
    <recommendedName>
        <fullName evidence="3">Asp/Glu/hydantoin racemase</fullName>
    </recommendedName>
</protein>
<dbReference type="AlphaFoldDB" id="A0A653YD21"/>
<proteinExistence type="predicted"/>
<gene>
    <name evidence="1" type="ORF">BACI348_51112</name>
</gene>
<evidence type="ECO:0008006" key="3">
    <source>
        <dbReference type="Google" id="ProtNLM"/>
    </source>
</evidence>
<sequence>MIRLHCLHAHPSNISYIDDAFYDTGFDLHHIVDSSFMERAKQDPAFDLEQQQTYAINRLMQEGEADLVLLTCTQYIAALGEQQHLFKQPIVPIDEPLFEQICEREGPLQLVFSNPDTVEGTMKRLSSYVKEQGKQLKAEVVVLEDVFHLCLNGDIQAYHERIMEQLRQSVKQQHGDICVMQLSMVQAAKQVEQETGVSIIHPLSPLKPFVYQKITALKE</sequence>
<name>A0A653YD21_BACAB</name>
<dbReference type="EMBL" id="CABWLH010000010">
    <property type="protein sequence ID" value="VXC40183.1"/>
    <property type="molecule type" value="Genomic_DNA"/>
</dbReference>